<evidence type="ECO:0000256" key="6">
    <source>
        <dbReference type="ARBA" id="ARBA00022512"/>
    </source>
</evidence>
<feature type="chain" id="PRO_5043113866" description="Pectate lyase" evidence="12">
    <location>
        <begin position="23"/>
        <end position="455"/>
    </location>
</feature>
<dbReference type="Pfam" id="PF04431">
    <property type="entry name" value="Pec_lyase_N"/>
    <property type="match status" value="1"/>
</dbReference>
<dbReference type="InterPro" id="IPR045032">
    <property type="entry name" value="PEL"/>
</dbReference>
<dbReference type="InterPro" id="IPR012334">
    <property type="entry name" value="Pectin_lyas_fold"/>
</dbReference>
<dbReference type="InterPro" id="IPR007524">
    <property type="entry name" value="Pec_lyase_N"/>
</dbReference>
<gene>
    <name evidence="14" type="ORF">K2173_019969</name>
</gene>
<dbReference type="InterPro" id="IPR018082">
    <property type="entry name" value="AmbAllergen"/>
</dbReference>
<sequence>MEMAKLVLIFLLSMASIAPCLKANIGHFDEVWQKRAEEARKNLLEAYVPDPENVTDDFNLRVNYDSGDEDQDDDGDEFNIMQASNNSTRRNLRQGKTKYSGPCEATNPIDRCWRCSKNWATQRKRLARCALGFGRKTTGGLKGRMYIVTDNSDNDILNPKPGTLRHAVIQKEPLWIIFARGMNINLKAELLINCDKTIDGRGANVHIAFGAGITIQFVRNVIIHGVHIHHIVASSGGMIRDSTDHFGIRTAADGDGISIFGSTNVWIDHVSMSRCQDGLIDAIQGSTAITISNCHFTHHNDVILLGAHDTYANDEKLQVTLAFNHFGQGLVQRMPRCRWGFFHVVNNDYTHWRLYAIGGSGHPTIISQGNRFIAPPELELKQVTKRDYASEAEWKTWTWRSEDDVMMNGAFFVQSGNPNWKKPAKKFMIRAKHGMYATRLTRFAGALNCKEKRKC</sequence>
<evidence type="ECO:0000256" key="8">
    <source>
        <dbReference type="ARBA" id="ARBA00022729"/>
    </source>
</evidence>
<keyword evidence="6" id="KW-0134">Cell wall</keyword>
<evidence type="ECO:0000256" key="3">
    <source>
        <dbReference type="ARBA" id="ARBA00005220"/>
    </source>
</evidence>
<keyword evidence="8 12" id="KW-0732">Signal</keyword>
<evidence type="ECO:0000259" key="13">
    <source>
        <dbReference type="SMART" id="SM00656"/>
    </source>
</evidence>
<comment type="caution">
    <text evidence="14">The sequence shown here is derived from an EMBL/GenBank/DDBJ whole genome shotgun (WGS) entry which is preliminary data.</text>
</comment>
<comment type="similarity">
    <text evidence="4 12">Belongs to the polysaccharide lyase 1 family.</text>
</comment>
<evidence type="ECO:0000256" key="5">
    <source>
        <dbReference type="ARBA" id="ARBA00012272"/>
    </source>
</evidence>
<keyword evidence="10" id="KW-0325">Glycoprotein</keyword>
<dbReference type="EMBL" id="JAIWQS010000001">
    <property type="protein sequence ID" value="KAJ8774965.1"/>
    <property type="molecule type" value="Genomic_DNA"/>
</dbReference>
<proteinExistence type="inferred from homology"/>
<evidence type="ECO:0000256" key="12">
    <source>
        <dbReference type="RuleBase" id="RU361123"/>
    </source>
</evidence>
<dbReference type="InterPro" id="IPR002022">
    <property type="entry name" value="Pec_lyase"/>
</dbReference>
<comment type="pathway">
    <text evidence="3 12">Glycan metabolism; pectin degradation; 2-dehydro-3-deoxy-D-gluconate from pectin: step 2/5.</text>
</comment>
<dbReference type="AlphaFoldDB" id="A0AAV8U9G5"/>
<dbReference type="Proteomes" id="UP001159364">
    <property type="component" value="Linkage Group LG01"/>
</dbReference>
<evidence type="ECO:0000256" key="11">
    <source>
        <dbReference type="ARBA" id="ARBA00023239"/>
    </source>
</evidence>
<keyword evidence="15" id="KW-1185">Reference proteome</keyword>
<keyword evidence="6" id="KW-0964">Secreted</keyword>
<dbReference type="SMART" id="SM00656">
    <property type="entry name" value="Amb_all"/>
    <property type="match status" value="1"/>
</dbReference>
<dbReference type="InterPro" id="IPR011050">
    <property type="entry name" value="Pectin_lyase_fold/virulence"/>
</dbReference>
<comment type="cofactor">
    <cofactor evidence="12">
        <name>Ca(2+)</name>
        <dbReference type="ChEBI" id="CHEBI:29108"/>
    </cofactor>
    <text evidence="12">Binds 1 Ca(2+) ion. Required for its activity.</text>
</comment>
<keyword evidence="11 12" id="KW-0456">Lyase</keyword>
<evidence type="ECO:0000256" key="7">
    <source>
        <dbReference type="ARBA" id="ARBA00022723"/>
    </source>
</evidence>
<evidence type="ECO:0000256" key="10">
    <source>
        <dbReference type="ARBA" id="ARBA00023180"/>
    </source>
</evidence>
<keyword evidence="7 12" id="KW-0479">Metal-binding</keyword>
<feature type="domain" description="Pectate lyase" evidence="13">
    <location>
        <begin position="181"/>
        <end position="378"/>
    </location>
</feature>
<reference evidence="14 15" key="1">
    <citation type="submission" date="2021-09" db="EMBL/GenBank/DDBJ databases">
        <title>Genomic insights and catalytic innovation underlie evolution of tropane alkaloids biosynthesis.</title>
        <authorList>
            <person name="Wang Y.-J."/>
            <person name="Tian T."/>
            <person name="Huang J.-P."/>
            <person name="Huang S.-X."/>
        </authorList>
    </citation>
    <scope>NUCLEOTIDE SEQUENCE [LARGE SCALE GENOMIC DNA]</scope>
    <source>
        <strain evidence="14">KIB-2018</strain>
        <tissue evidence="14">Leaf</tissue>
    </source>
</reference>
<accession>A0AAV8U9G5</accession>
<name>A0AAV8U9G5_9ROSI</name>
<evidence type="ECO:0000256" key="2">
    <source>
        <dbReference type="ARBA" id="ARBA00004191"/>
    </source>
</evidence>
<evidence type="ECO:0000313" key="15">
    <source>
        <dbReference type="Proteomes" id="UP001159364"/>
    </source>
</evidence>
<comment type="subcellular location">
    <subcellularLocation>
        <location evidence="2">Secreted</location>
        <location evidence="2">Cell wall</location>
    </subcellularLocation>
</comment>
<dbReference type="PANTHER" id="PTHR31683">
    <property type="entry name" value="PECTATE LYASE 18-RELATED"/>
    <property type="match status" value="1"/>
</dbReference>
<evidence type="ECO:0000256" key="4">
    <source>
        <dbReference type="ARBA" id="ARBA00010980"/>
    </source>
</evidence>
<comment type="catalytic activity">
    <reaction evidence="1 12">
        <text>Eliminative cleavage of (1-&gt;4)-alpha-D-galacturonan to give oligosaccharides with 4-deoxy-alpha-D-galact-4-enuronosyl groups at their non-reducing ends.</text>
        <dbReference type="EC" id="4.2.2.2"/>
    </reaction>
</comment>
<dbReference type="Gene3D" id="2.160.20.10">
    <property type="entry name" value="Single-stranded right-handed beta-helix, Pectin lyase-like"/>
    <property type="match status" value="1"/>
</dbReference>
<keyword evidence="9 12" id="KW-0106">Calcium</keyword>
<dbReference type="PANTHER" id="PTHR31683:SF184">
    <property type="entry name" value="PECTATE LYASE"/>
    <property type="match status" value="1"/>
</dbReference>
<evidence type="ECO:0000313" key="14">
    <source>
        <dbReference type="EMBL" id="KAJ8774965.1"/>
    </source>
</evidence>
<evidence type="ECO:0000256" key="1">
    <source>
        <dbReference type="ARBA" id="ARBA00000695"/>
    </source>
</evidence>
<dbReference type="PRINTS" id="PR00807">
    <property type="entry name" value="AMBALLERGEN"/>
</dbReference>
<dbReference type="Pfam" id="PF00544">
    <property type="entry name" value="Pectate_lyase_4"/>
    <property type="match status" value="1"/>
</dbReference>
<dbReference type="GO" id="GO:0030570">
    <property type="term" value="F:pectate lyase activity"/>
    <property type="evidence" value="ECO:0007669"/>
    <property type="project" value="UniProtKB-EC"/>
</dbReference>
<evidence type="ECO:0000256" key="9">
    <source>
        <dbReference type="ARBA" id="ARBA00022837"/>
    </source>
</evidence>
<dbReference type="GO" id="GO:0046872">
    <property type="term" value="F:metal ion binding"/>
    <property type="evidence" value="ECO:0007669"/>
    <property type="project" value="UniProtKB-KW"/>
</dbReference>
<feature type="signal peptide" evidence="12">
    <location>
        <begin position="1"/>
        <end position="22"/>
    </location>
</feature>
<organism evidence="14 15">
    <name type="scientific">Erythroxylum novogranatense</name>
    <dbReference type="NCBI Taxonomy" id="1862640"/>
    <lineage>
        <taxon>Eukaryota</taxon>
        <taxon>Viridiplantae</taxon>
        <taxon>Streptophyta</taxon>
        <taxon>Embryophyta</taxon>
        <taxon>Tracheophyta</taxon>
        <taxon>Spermatophyta</taxon>
        <taxon>Magnoliopsida</taxon>
        <taxon>eudicotyledons</taxon>
        <taxon>Gunneridae</taxon>
        <taxon>Pentapetalae</taxon>
        <taxon>rosids</taxon>
        <taxon>fabids</taxon>
        <taxon>Malpighiales</taxon>
        <taxon>Erythroxylaceae</taxon>
        <taxon>Erythroxylum</taxon>
    </lineage>
</organism>
<dbReference type="EC" id="4.2.2.2" evidence="5 12"/>
<dbReference type="SUPFAM" id="SSF51126">
    <property type="entry name" value="Pectin lyase-like"/>
    <property type="match status" value="1"/>
</dbReference>
<protein>
    <recommendedName>
        <fullName evidence="5 12">Pectate lyase</fullName>
        <ecNumber evidence="5 12">4.2.2.2</ecNumber>
    </recommendedName>
</protein>